<dbReference type="RefSeq" id="WP_011448388.1">
    <property type="nucleotide sequence ID" value="NC_007796.1"/>
</dbReference>
<dbReference type="HOGENOM" id="CLU_104968_2_0_2"/>
<dbReference type="InterPro" id="IPR038287">
    <property type="entry name" value="Cse2_sf"/>
</dbReference>
<dbReference type="InterPro" id="IPR013382">
    <property type="entry name" value="CRISPR-assoc_prot_Cse2"/>
</dbReference>
<dbReference type="Pfam" id="PF09485">
    <property type="entry name" value="CRISPR_Cse2"/>
    <property type="match status" value="1"/>
</dbReference>
<gene>
    <name evidence="1" type="ordered locus">Mhun_1379</name>
</gene>
<dbReference type="EMBL" id="CP000254">
    <property type="protein sequence ID" value="ABD41119.1"/>
    <property type="molecule type" value="Genomic_DNA"/>
</dbReference>
<keyword evidence="2" id="KW-1185">Reference proteome</keyword>
<accession>Q2FNL6</accession>
<dbReference type="STRING" id="323259.Mhun_1379"/>
<proteinExistence type="predicted"/>
<reference evidence="2" key="1">
    <citation type="journal article" date="2016" name="Stand. Genomic Sci.">
        <title>Complete genome sequence of Methanospirillum hungatei type strain JF1.</title>
        <authorList>
            <person name="Gunsalus R.P."/>
            <person name="Cook L.E."/>
            <person name="Crable B."/>
            <person name="Rohlin L."/>
            <person name="McDonald E."/>
            <person name="Mouttaki H."/>
            <person name="Sieber J.R."/>
            <person name="Poweleit N."/>
            <person name="Zhou H."/>
            <person name="Lapidus A.L."/>
            <person name="Daligault H.E."/>
            <person name="Land M."/>
            <person name="Gilna P."/>
            <person name="Ivanova N."/>
            <person name="Kyrpides N."/>
            <person name="Culley D.E."/>
            <person name="McInerney M.J."/>
        </authorList>
    </citation>
    <scope>NUCLEOTIDE SEQUENCE [LARGE SCALE GENOMIC DNA]</scope>
    <source>
        <strain evidence="2">ATCC 27890 / DSM 864 / NBRC 100397 / JF-1</strain>
    </source>
</reference>
<evidence type="ECO:0000313" key="2">
    <source>
        <dbReference type="Proteomes" id="UP000001941"/>
    </source>
</evidence>
<dbReference type="KEGG" id="mhu:Mhun_1379"/>
<protein>
    <submittedName>
        <fullName evidence="1">CRISPR-associated protein, Cse2 family</fullName>
    </submittedName>
</protein>
<dbReference type="NCBIfam" id="TIGR02548">
    <property type="entry name" value="casB_cse2"/>
    <property type="match status" value="1"/>
</dbReference>
<dbReference type="GeneID" id="3923889"/>
<dbReference type="EnsemblBacteria" id="ABD41119">
    <property type="protein sequence ID" value="ABD41119"/>
    <property type="gene ID" value="Mhun_1379"/>
</dbReference>
<dbReference type="InParanoid" id="Q2FNL6"/>
<dbReference type="CDD" id="cd09731">
    <property type="entry name" value="Cse2_I-E"/>
    <property type="match status" value="1"/>
</dbReference>
<dbReference type="Gene3D" id="1.10.520.40">
    <property type="entry name" value="CRISPR-associated protein Cse2"/>
    <property type="match status" value="1"/>
</dbReference>
<dbReference type="eggNOG" id="arCOG06524">
    <property type="taxonomic scope" value="Archaea"/>
</dbReference>
<name>Q2FNL6_METHJ</name>
<dbReference type="AlphaFoldDB" id="Q2FNL6"/>
<dbReference type="OrthoDB" id="133630at2157"/>
<evidence type="ECO:0000313" key="1">
    <source>
        <dbReference type="EMBL" id="ABD41119.1"/>
    </source>
</evidence>
<organism evidence="1 2">
    <name type="scientific">Methanospirillum hungatei JF-1 (strain ATCC 27890 / DSM 864 / NBRC 100397 / JF-1)</name>
    <dbReference type="NCBI Taxonomy" id="323259"/>
    <lineage>
        <taxon>Archaea</taxon>
        <taxon>Methanobacteriati</taxon>
        <taxon>Methanobacteriota</taxon>
        <taxon>Stenosarchaea group</taxon>
        <taxon>Methanomicrobia</taxon>
        <taxon>Methanomicrobiales</taxon>
        <taxon>Methanospirillaceae</taxon>
        <taxon>Methanospirillum</taxon>
    </lineage>
</organism>
<dbReference type="Proteomes" id="UP000001941">
    <property type="component" value="Chromosome"/>
</dbReference>
<sequence length="174" mass="20232">MTDVYLSIESDPVREKFHSWWKGLIESRGDSAELRRCHDLTEVFFCPAFHRLYQSLLPHGMVRREALALIAVSLAHVKEDISGVTFAQQMGESRIGQTPSVSEARFRKLIRCESYPDLFLPVTRIIRMLNGTVNIDDVVRKLYFWNEKSRKEMTFEYFEKVLQSEGNQGGKKNE</sequence>